<sequence length="125" mass="13640">MPFGWKPKKASEVVKDLERAGFKEAKGRGKGSHRIFKGNGKTIVVPDHGSKEVAAGTMRNIAKQAGKTPEDLYGTEQKGRARELTPEEVNRGVTKAGGKPQQSSEQQSGNRRQSGRRRGQGRDGR</sequence>
<dbReference type="GO" id="GO:0004519">
    <property type="term" value="F:endonuclease activity"/>
    <property type="evidence" value="ECO:0007669"/>
    <property type="project" value="UniProtKB-KW"/>
</dbReference>
<dbReference type="SUPFAM" id="SSF54786">
    <property type="entry name" value="YcfA/nrd intein domain"/>
    <property type="match status" value="1"/>
</dbReference>
<feature type="compositionally biased region" description="Basic and acidic residues" evidence="8">
    <location>
        <begin position="77"/>
        <end position="90"/>
    </location>
</feature>
<dbReference type="AlphaFoldDB" id="A0A4R6KLZ9"/>
<keyword evidence="7" id="KW-0346">Stress response</keyword>
<evidence type="ECO:0000313" key="10">
    <source>
        <dbReference type="Proteomes" id="UP000295388"/>
    </source>
</evidence>
<proteinExistence type="inferred from homology"/>
<keyword evidence="3" id="KW-0540">Nuclease</keyword>
<keyword evidence="6" id="KW-0694">RNA-binding</keyword>
<dbReference type="Pfam" id="PF07927">
    <property type="entry name" value="HicA_toxin"/>
    <property type="match status" value="1"/>
</dbReference>
<evidence type="ECO:0000256" key="6">
    <source>
        <dbReference type="ARBA" id="ARBA00022884"/>
    </source>
</evidence>
<comment type="similarity">
    <text evidence="1">Belongs to the HicA mRNA interferase family.</text>
</comment>
<feature type="compositionally biased region" description="Low complexity" evidence="8">
    <location>
        <begin position="101"/>
        <end position="112"/>
    </location>
</feature>
<evidence type="ECO:0000256" key="2">
    <source>
        <dbReference type="ARBA" id="ARBA00022649"/>
    </source>
</evidence>
<dbReference type="RefSeq" id="WP_133798992.1">
    <property type="nucleotide sequence ID" value="NZ_SNWQ01000002.1"/>
</dbReference>
<keyword evidence="2" id="KW-1277">Toxin-antitoxin system</keyword>
<keyword evidence="10" id="KW-1185">Reference proteome</keyword>
<organism evidence="9 10">
    <name type="scientific">Kribbella caucasensis</name>
    <dbReference type="NCBI Taxonomy" id="2512215"/>
    <lineage>
        <taxon>Bacteria</taxon>
        <taxon>Bacillati</taxon>
        <taxon>Actinomycetota</taxon>
        <taxon>Actinomycetes</taxon>
        <taxon>Propionibacteriales</taxon>
        <taxon>Kribbellaceae</taxon>
        <taxon>Kribbella</taxon>
    </lineage>
</organism>
<evidence type="ECO:0000256" key="5">
    <source>
        <dbReference type="ARBA" id="ARBA00022801"/>
    </source>
</evidence>
<keyword evidence="5" id="KW-0378">Hydrolase</keyword>
<evidence type="ECO:0000256" key="8">
    <source>
        <dbReference type="SAM" id="MobiDB-lite"/>
    </source>
</evidence>
<feature type="region of interest" description="Disordered" evidence="8">
    <location>
        <begin position="24"/>
        <end position="43"/>
    </location>
</feature>
<comment type="caution">
    <text evidence="9">The sequence shown here is derived from an EMBL/GenBank/DDBJ whole genome shotgun (WGS) entry which is preliminary data.</text>
</comment>
<dbReference type="GO" id="GO:0016787">
    <property type="term" value="F:hydrolase activity"/>
    <property type="evidence" value="ECO:0007669"/>
    <property type="project" value="UniProtKB-KW"/>
</dbReference>
<name>A0A4R6KLZ9_9ACTN</name>
<evidence type="ECO:0000256" key="4">
    <source>
        <dbReference type="ARBA" id="ARBA00022759"/>
    </source>
</evidence>
<protein>
    <submittedName>
        <fullName evidence="9">Putative RNA binding protein YcfA (HicA-like mRNA interferase family)</fullName>
    </submittedName>
</protein>
<dbReference type="OrthoDB" id="9811409at2"/>
<dbReference type="InterPro" id="IPR012933">
    <property type="entry name" value="HicA_mRNA_interferase"/>
</dbReference>
<feature type="region of interest" description="Disordered" evidence="8">
    <location>
        <begin position="62"/>
        <end position="125"/>
    </location>
</feature>
<dbReference type="Proteomes" id="UP000295388">
    <property type="component" value="Unassembled WGS sequence"/>
</dbReference>
<keyword evidence="4" id="KW-0255">Endonuclease</keyword>
<dbReference type="GO" id="GO:0003729">
    <property type="term" value="F:mRNA binding"/>
    <property type="evidence" value="ECO:0007669"/>
    <property type="project" value="InterPro"/>
</dbReference>
<evidence type="ECO:0000313" key="9">
    <source>
        <dbReference type="EMBL" id="TDO52584.1"/>
    </source>
</evidence>
<dbReference type="InterPro" id="IPR038570">
    <property type="entry name" value="HicA_sf"/>
</dbReference>
<gene>
    <name evidence="9" type="ORF">EV643_102423</name>
</gene>
<reference evidence="9 10" key="1">
    <citation type="submission" date="2019-03" db="EMBL/GenBank/DDBJ databases">
        <title>Genomic Encyclopedia of Type Strains, Phase III (KMG-III): the genomes of soil and plant-associated and newly described type strains.</title>
        <authorList>
            <person name="Whitman W."/>
        </authorList>
    </citation>
    <scope>NUCLEOTIDE SEQUENCE [LARGE SCALE GENOMIC DNA]</scope>
    <source>
        <strain evidence="9 10">VKM Ac-2527</strain>
    </source>
</reference>
<evidence type="ECO:0000256" key="7">
    <source>
        <dbReference type="ARBA" id="ARBA00023016"/>
    </source>
</evidence>
<dbReference type="Gene3D" id="3.30.920.30">
    <property type="entry name" value="Hypothetical protein"/>
    <property type="match status" value="1"/>
</dbReference>
<evidence type="ECO:0000256" key="3">
    <source>
        <dbReference type="ARBA" id="ARBA00022722"/>
    </source>
</evidence>
<accession>A0A4R6KLZ9</accession>
<dbReference type="EMBL" id="SNWQ01000002">
    <property type="protein sequence ID" value="TDO52584.1"/>
    <property type="molecule type" value="Genomic_DNA"/>
</dbReference>
<evidence type="ECO:0000256" key="1">
    <source>
        <dbReference type="ARBA" id="ARBA00006620"/>
    </source>
</evidence>